<gene>
    <name evidence="1" type="ORF">MOV08_21080</name>
</gene>
<evidence type="ECO:0000313" key="1">
    <source>
        <dbReference type="EMBL" id="WEB41516.1"/>
    </source>
</evidence>
<accession>A0ABY8ACS8</accession>
<reference evidence="1 2" key="1">
    <citation type="submission" date="2022-03" db="EMBL/GenBank/DDBJ databases">
        <title>Streptomyces yunnanensis P86,complete genome.</title>
        <authorList>
            <person name="Chen S."/>
            <person name="Zhang Q."/>
        </authorList>
    </citation>
    <scope>NUCLEOTIDE SEQUENCE [LARGE SCALE GENOMIC DNA]</scope>
    <source>
        <strain evidence="1 2">P86</strain>
    </source>
</reference>
<dbReference type="EMBL" id="CP095749">
    <property type="protein sequence ID" value="WEB41516.1"/>
    <property type="molecule type" value="Genomic_DNA"/>
</dbReference>
<dbReference type="Proteomes" id="UP001218629">
    <property type="component" value="Chromosome"/>
</dbReference>
<name>A0ABY8ACS8_9ACTN</name>
<protein>
    <submittedName>
        <fullName evidence="1">DUF6093 family protein</fullName>
    </submittedName>
</protein>
<sequence length="131" mass="14208">MTSALDRLLAQGRTAAQQLMTDRCRIERSTGIDTTDDGRDVERATTVYEGRCRLRPAGQAATTDKSGTVIVETWAYTVSVPLSVAGVRTGDAVQILTSDDPALAGRRLRVKSIDRGTQITARRLACEEVAR</sequence>
<dbReference type="Pfam" id="PF19586">
    <property type="entry name" value="DUF6093"/>
    <property type="match status" value="1"/>
</dbReference>
<proteinExistence type="predicted"/>
<dbReference type="RefSeq" id="WP_275308518.1">
    <property type="nucleotide sequence ID" value="NZ_CP095749.1"/>
</dbReference>
<keyword evidence="2" id="KW-1185">Reference proteome</keyword>
<evidence type="ECO:0000313" key="2">
    <source>
        <dbReference type="Proteomes" id="UP001218629"/>
    </source>
</evidence>
<organism evidence="1 2">
    <name type="scientific">Streptomyces yunnanensis</name>
    <dbReference type="NCBI Taxonomy" id="156453"/>
    <lineage>
        <taxon>Bacteria</taxon>
        <taxon>Bacillati</taxon>
        <taxon>Actinomycetota</taxon>
        <taxon>Actinomycetes</taxon>
        <taxon>Kitasatosporales</taxon>
        <taxon>Streptomycetaceae</taxon>
        <taxon>Streptomyces</taxon>
    </lineage>
</organism>
<dbReference type="InterPro" id="IPR046075">
    <property type="entry name" value="DUF6093"/>
</dbReference>